<organism evidence="2 3">
    <name type="scientific">Thermococcus eurythermalis</name>
    <dbReference type="NCBI Taxonomy" id="1505907"/>
    <lineage>
        <taxon>Archaea</taxon>
        <taxon>Methanobacteriati</taxon>
        <taxon>Methanobacteriota</taxon>
        <taxon>Thermococci</taxon>
        <taxon>Thermococcales</taxon>
        <taxon>Thermococcaceae</taxon>
        <taxon>Thermococcus</taxon>
    </lineage>
</organism>
<dbReference type="Gene3D" id="3.30.70.120">
    <property type="match status" value="1"/>
</dbReference>
<dbReference type="HOGENOM" id="CLU_098807_3_1_2"/>
<gene>
    <name evidence="2" type="ORF">TEU_01610</name>
</gene>
<dbReference type="Proteomes" id="UP000029980">
    <property type="component" value="Chromosome"/>
</dbReference>
<dbReference type="SUPFAM" id="SSF54913">
    <property type="entry name" value="GlnB-like"/>
    <property type="match status" value="1"/>
</dbReference>
<dbReference type="GeneID" id="25152127"/>
<dbReference type="PANTHER" id="PTHR23419:SF8">
    <property type="entry name" value="FI09726P"/>
    <property type="match status" value="1"/>
</dbReference>
<dbReference type="STRING" id="1505907.TEU_01610"/>
<protein>
    <submittedName>
        <fullName evidence="2">Cation tolerance protein CutA</fullName>
    </submittedName>
</protein>
<comment type="similarity">
    <text evidence="1">Belongs to the CutA family.</text>
</comment>
<dbReference type="InterPro" id="IPR015867">
    <property type="entry name" value="N-reg_PII/ATP_PRibTrfase_C"/>
</dbReference>
<dbReference type="NCBIfam" id="NF041095">
    <property type="entry name" value="dival_cat_tol_CutA"/>
    <property type="match status" value="1"/>
</dbReference>
<sequence length="104" mass="12473">MEAIFVYTTFPDWESARKVVRELLERKLVVCANMREHEAMYWWEGKIEEGREIGVILKTEVSKWKDLREALKELHPYTVPIIARIDLDKLNREYSEWMAKVLFG</sequence>
<keyword evidence="3" id="KW-1185">Reference proteome</keyword>
<dbReference type="RefSeq" id="WP_050002119.1">
    <property type="nucleotide sequence ID" value="NZ_CP008887.1"/>
</dbReference>
<dbReference type="InterPro" id="IPR004323">
    <property type="entry name" value="Ion_tolerance_CutA"/>
</dbReference>
<name>A0A097QRM7_9EURY</name>
<dbReference type="OrthoDB" id="8015at2157"/>
<dbReference type="PANTHER" id="PTHR23419">
    <property type="entry name" value="DIVALENT CATION TOLERANCE CUTA-RELATED"/>
    <property type="match status" value="1"/>
</dbReference>
<proteinExistence type="inferred from homology"/>
<dbReference type="AlphaFoldDB" id="A0A097QRM7"/>
<evidence type="ECO:0000313" key="2">
    <source>
        <dbReference type="EMBL" id="AIU69137.1"/>
    </source>
</evidence>
<evidence type="ECO:0000256" key="1">
    <source>
        <dbReference type="ARBA" id="ARBA00010169"/>
    </source>
</evidence>
<dbReference type="EMBL" id="CP008887">
    <property type="protein sequence ID" value="AIU69137.1"/>
    <property type="molecule type" value="Genomic_DNA"/>
</dbReference>
<dbReference type="KEGG" id="teu:TEU_01610"/>
<accession>A0A097QRM7</accession>
<evidence type="ECO:0000313" key="3">
    <source>
        <dbReference type="Proteomes" id="UP000029980"/>
    </source>
</evidence>
<dbReference type="Pfam" id="PF03091">
    <property type="entry name" value="CutA1"/>
    <property type="match status" value="1"/>
</dbReference>
<dbReference type="InterPro" id="IPR053426">
    <property type="entry name" value="CutA_tolerance"/>
</dbReference>
<reference evidence="2 3" key="1">
    <citation type="journal article" date="2015" name="Int. J. Syst. Evol. Microbiol.">
        <title>Thermococcus eurythermalis sp. nov., a conditional piezophilic hyperthermophilic archaeon with a wide temperature range isolated from an oil-immersed chimney in the Guaymas Basin.</title>
        <authorList>
            <person name="Zhao W."/>
            <person name="Zeng X."/>
            <person name="Xiao X."/>
        </authorList>
    </citation>
    <scope>NUCLEOTIDE SEQUENCE [LARGE SCALE GENOMIC DNA]</scope>
    <source>
        <strain evidence="2 3">A501</strain>
    </source>
</reference>
<dbReference type="GO" id="GO:0010038">
    <property type="term" value="P:response to metal ion"/>
    <property type="evidence" value="ECO:0007669"/>
    <property type="project" value="InterPro"/>
</dbReference>
<dbReference type="GO" id="GO:0005507">
    <property type="term" value="F:copper ion binding"/>
    <property type="evidence" value="ECO:0007669"/>
    <property type="project" value="TreeGrafter"/>
</dbReference>
<dbReference type="InterPro" id="IPR011322">
    <property type="entry name" value="N-reg_PII-like_a/b"/>
</dbReference>